<protein>
    <submittedName>
        <fullName evidence="2">Methyltransferase domain-containing protein</fullName>
    </submittedName>
</protein>
<keyword evidence="2" id="KW-0808">Transferase</keyword>
<dbReference type="InterPro" id="IPR013216">
    <property type="entry name" value="Methyltransf_11"/>
</dbReference>
<evidence type="ECO:0000259" key="1">
    <source>
        <dbReference type="Pfam" id="PF08241"/>
    </source>
</evidence>
<dbReference type="CDD" id="cd02440">
    <property type="entry name" value="AdoMet_MTases"/>
    <property type="match status" value="1"/>
</dbReference>
<dbReference type="EMBL" id="CP042436">
    <property type="protein sequence ID" value="QEC62561.1"/>
    <property type="molecule type" value="Genomic_DNA"/>
</dbReference>
<dbReference type="Gene3D" id="3.40.50.150">
    <property type="entry name" value="Vaccinia Virus protein VP39"/>
    <property type="match status" value="1"/>
</dbReference>
<dbReference type="GO" id="GO:0032259">
    <property type="term" value="P:methylation"/>
    <property type="evidence" value="ECO:0007669"/>
    <property type="project" value="UniProtKB-KW"/>
</dbReference>
<dbReference type="Proteomes" id="UP000321479">
    <property type="component" value="Chromosome"/>
</dbReference>
<dbReference type="GO" id="GO:0008757">
    <property type="term" value="F:S-adenosylmethionine-dependent methyltransferase activity"/>
    <property type="evidence" value="ECO:0007669"/>
    <property type="project" value="InterPro"/>
</dbReference>
<dbReference type="OrthoDB" id="9770553at2"/>
<feature type="domain" description="Methyltransferase type 11" evidence="1">
    <location>
        <begin position="92"/>
        <end position="140"/>
    </location>
</feature>
<gene>
    <name evidence="2" type="ORF">FRZ54_08145</name>
</gene>
<dbReference type="InterPro" id="IPR029063">
    <property type="entry name" value="SAM-dependent_MTases_sf"/>
</dbReference>
<dbReference type="AlphaFoldDB" id="A0A5B8UW54"/>
<keyword evidence="2" id="KW-0489">Methyltransferase</keyword>
<proteinExistence type="predicted"/>
<dbReference type="KEGG" id="mgin:FRZ54_08145"/>
<sequence>MGNIKDIIKKAAGLTSGTTVGLGNEINRSEWLRNVLQQVPAGSRLLDAGAGEQPYRPFCSHLHYVSQDIGEYDGKGEVGLQTERWDFGKLDIVSDIASIPEPDGAFDAILCSEVIEHIPDPVRVFGEFSRLLRPGGHLILTAPFCSLTHFAPNHFCTGFSRFFYEYHLDANGFELSELSYNGNYFGYLAQELLRLNSVAQKYTASPLSRSERIRINKLLKTIERLDGADSGSRELLCYGIHIHARKR</sequence>
<evidence type="ECO:0000313" key="2">
    <source>
        <dbReference type="EMBL" id="QEC62561.1"/>
    </source>
</evidence>
<dbReference type="RefSeq" id="WP_147031138.1">
    <property type="nucleotide sequence ID" value="NZ_CP042436.1"/>
</dbReference>
<dbReference type="Pfam" id="PF08241">
    <property type="entry name" value="Methyltransf_11"/>
    <property type="match status" value="1"/>
</dbReference>
<evidence type="ECO:0000313" key="3">
    <source>
        <dbReference type="Proteomes" id="UP000321479"/>
    </source>
</evidence>
<accession>A0A5B8UW54</accession>
<organism evidence="2 3">
    <name type="scientific">Mucilaginibacter ginsenosidivorans</name>
    <dbReference type="NCBI Taxonomy" id="398053"/>
    <lineage>
        <taxon>Bacteria</taxon>
        <taxon>Pseudomonadati</taxon>
        <taxon>Bacteroidota</taxon>
        <taxon>Sphingobacteriia</taxon>
        <taxon>Sphingobacteriales</taxon>
        <taxon>Sphingobacteriaceae</taxon>
        <taxon>Mucilaginibacter</taxon>
    </lineage>
</organism>
<dbReference type="SUPFAM" id="SSF53335">
    <property type="entry name" value="S-adenosyl-L-methionine-dependent methyltransferases"/>
    <property type="match status" value="1"/>
</dbReference>
<name>A0A5B8UW54_9SPHI</name>
<keyword evidence="3" id="KW-1185">Reference proteome</keyword>
<reference evidence="2 3" key="1">
    <citation type="journal article" date="2017" name="Curr. Microbiol.">
        <title>Mucilaginibacter ginsenosidivorans sp. nov., Isolated from Soil of Ginseng Field.</title>
        <authorList>
            <person name="Kim M.M."/>
            <person name="Siddiqi M.Z."/>
            <person name="Im W.T."/>
        </authorList>
    </citation>
    <scope>NUCLEOTIDE SEQUENCE [LARGE SCALE GENOMIC DNA]</scope>
    <source>
        <strain evidence="2 3">Gsoil 3017</strain>
    </source>
</reference>